<dbReference type="Gene3D" id="3.30.70.940">
    <property type="entry name" value="NusG, N-terminal domain"/>
    <property type="match status" value="1"/>
</dbReference>
<organism evidence="7 8">
    <name type="scientific">Maritimibacter harenae</name>
    <dbReference type="NCBI Taxonomy" id="2606218"/>
    <lineage>
        <taxon>Bacteria</taxon>
        <taxon>Pseudomonadati</taxon>
        <taxon>Pseudomonadota</taxon>
        <taxon>Alphaproteobacteria</taxon>
        <taxon>Rhodobacterales</taxon>
        <taxon>Roseobacteraceae</taxon>
        <taxon>Maritimibacter</taxon>
    </lineage>
</organism>
<dbReference type="GO" id="GO:0031564">
    <property type="term" value="P:transcription antitermination"/>
    <property type="evidence" value="ECO:0007669"/>
    <property type="project" value="UniProtKB-KW"/>
</dbReference>
<dbReference type="RefSeq" id="WP_161351461.1">
    <property type="nucleotide sequence ID" value="NZ_WTUX01000011.1"/>
</dbReference>
<dbReference type="InterPro" id="IPR001062">
    <property type="entry name" value="Transcrpt_antiterm_NusG"/>
</dbReference>
<evidence type="ECO:0000313" key="7">
    <source>
        <dbReference type="EMBL" id="MZR13369.1"/>
    </source>
</evidence>
<evidence type="ECO:0000259" key="5">
    <source>
        <dbReference type="SMART" id="SM00738"/>
    </source>
</evidence>
<comment type="function">
    <text evidence="4">Participates in transcription elongation, termination and antitermination.</text>
</comment>
<dbReference type="SMART" id="SM00738">
    <property type="entry name" value="NGN"/>
    <property type="match status" value="1"/>
</dbReference>
<gene>
    <name evidence="7" type="ORF">GQE99_10095</name>
</gene>
<dbReference type="GO" id="GO:0005829">
    <property type="term" value="C:cytosol"/>
    <property type="evidence" value="ECO:0007669"/>
    <property type="project" value="TreeGrafter"/>
</dbReference>
<dbReference type="Pfam" id="PF02357">
    <property type="entry name" value="NusG"/>
    <property type="match status" value="1"/>
</dbReference>
<evidence type="ECO:0000256" key="3">
    <source>
        <dbReference type="ARBA" id="ARBA00023163"/>
    </source>
</evidence>
<feature type="domain" description="KOW" evidence="6">
    <location>
        <begin position="117"/>
        <end position="144"/>
    </location>
</feature>
<dbReference type="Pfam" id="PF00467">
    <property type="entry name" value="KOW"/>
    <property type="match status" value="1"/>
</dbReference>
<proteinExistence type="inferred from homology"/>
<dbReference type="SMART" id="SM00739">
    <property type="entry name" value="KOW"/>
    <property type="match status" value="1"/>
</dbReference>
<dbReference type="CDD" id="cd09892">
    <property type="entry name" value="NGN_SP_RfaH"/>
    <property type="match status" value="1"/>
</dbReference>
<evidence type="ECO:0000313" key="8">
    <source>
        <dbReference type="Proteomes" id="UP000467322"/>
    </source>
</evidence>
<dbReference type="AlphaFoldDB" id="A0A845M2X3"/>
<dbReference type="InterPro" id="IPR008991">
    <property type="entry name" value="Translation_prot_SH3-like_sf"/>
</dbReference>
<keyword evidence="3 4" id="KW-0804">Transcription</keyword>
<dbReference type="GO" id="GO:0032784">
    <property type="term" value="P:regulation of DNA-templated transcription elongation"/>
    <property type="evidence" value="ECO:0007669"/>
    <property type="project" value="InterPro"/>
</dbReference>
<keyword evidence="1 4" id="KW-0889">Transcription antitermination</keyword>
<evidence type="ECO:0000256" key="2">
    <source>
        <dbReference type="ARBA" id="ARBA00023015"/>
    </source>
</evidence>
<dbReference type="Proteomes" id="UP000467322">
    <property type="component" value="Unassembled WGS sequence"/>
</dbReference>
<dbReference type="PRINTS" id="PR00338">
    <property type="entry name" value="NUSGTNSCPFCT"/>
</dbReference>
<comment type="similarity">
    <text evidence="4">Belongs to the NusG family.</text>
</comment>
<reference evidence="7 8" key="1">
    <citation type="submission" date="2019-12" db="EMBL/GenBank/DDBJ databases">
        <title>Maritimibacter sp. nov. sp. isolated from sea sand.</title>
        <authorList>
            <person name="Kim J."/>
            <person name="Jeong S.E."/>
            <person name="Jung H.S."/>
            <person name="Jeon C.O."/>
        </authorList>
    </citation>
    <scope>NUCLEOTIDE SEQUENCE [LARGE SCALE GENOMIC DNA]</scope>
    <source>
        <strain evidence="7 8">DP07</strain>
    </source>
</reference>
<dbReference type="SUPFAM" id="SSF82679">
    <property type="entry name" value="N-utilization substance G protein NusG, N-terminal domain"/>
    <property type="match status" value="1"/>
</dbReference>
<dbReference type="InterPro" id="IPR043425">
    <property type="entry name" value="NusG-like"/>
</dbReference>
<protein>
    <recommendedName>
        <fullName evidence="4">Transcription termination/antitermination protein NusG</fullName>
    </recommendedName>
</protein>
<keyword evidence="4" id="KW-0806">Transcription termination</keyword>
<dbReference type="InterPro" id="IPR006645">
    <property type="entry name" value="NGN-like_dom"/>
</dbReference>
<accession>A0A845M2X3</accession>
<dbReference type="GO" id="GO:0006353">
    <property type="term" value="P:DNA-templated transcription termination"/>
    <property type="evidence" value="ECO:0007669"/>
    <property type="project" value="UniProtKB-KW"/>
</dbReference>
<evidence type="ECO:0000259" key="6">
    <source>
        <dbReference type="SMART" id="SM00739"/>
    </source>
</evidence>
<dbReference type="InterPro" id="IPR036735">
    <property type="entry name" value="NGN_dom_sf"/>
</dbReference>
<keyword evidence="8" id="KW-1185">Reference proteome</keyword>
<sequence length="170" mass="19054">MTGQDRDRHWFLAQLKPNCAHIAERNLGRQGFETFLPMEEETRTRKGKFITASRPMFPGYIFVAFDAARGLWRSVNSTYGITRLVSFGKEPAPVPHGLVHELRTRCDDSGLFVADDLPEPGDAVTVTQGPFANFVAKVEKIAPDRRVWVLMELMGAQTRVAVDSAHLRAV</sequence>
<dbReference type="EMBL" id="WTUX01000011">
    <property type="protein sequence ID" value="MZR13369.1"/>
    <property type="molecule type" value="Genomic_DNA"/>
</dbReference>
<comment type="caution">
    <text evidence="7">The sequence shown here is derived from an EMBL/GenBank/DDBJ whole genome shotgun (WGS) entry which is preliminary data.</text>
</comment>
<dbReference type="GO" id="GO:0006354">
    <property type="term" value="P:DNA-templated transcription elongation"/>
    <property type="evidence" value="ECO:0007669"/>
    <property type="project" value="InterPro"/>
</dbReference>
<name>A0A845M2X3_9RHOB</name>
<dbReference type="InterPro" id="IPR005824">
    <property type="entry name" value="KOW"/>
</dbReference>
<feature type="domain" description="NusG-like N-terminal" evidence="5">
    <location>
        <begin position="7"/>
        <end position="106"/>
    </location>
</feature>
<dbReference type="CDD" id="cd06091">
    <property type="entry name" value="KOW_NusG"/>
    <property type="match status" value="1"/>
</dbReference>
<dbReference type="PANTHER" id="PTHR30265">
    <property type="entry name" value="RHO-INTERACTING TRANSCRIPTION TERMINATION FACTOR NUSG"/>
    <property type="match status" value="1"/>
</dbReference>
<evidence type="ECO:0000256" key="1">
    <source>
        <dbReference type="ARBA" id="ARBA00022814"/>
    </source>
</evidence>
<keyword evidence="2 4" id="KW-0805">Transcription regulation</keyword>
<dbReference type="SUPFAM" id="SSF50104">
    <property type="entry name" value="Translation proteins SH3-like domain"/>
    <property type="match status" value="1"/>
</dbReference>
<evidence type="ECO:0000256" key="4">
    <source>
        <dbReference type="RuleBase" id="RU000538"/>
    </source>
</evidence>
<dbReference type="PANTHER" id="PTHR30265:SF7">
    <property type="entry name" value="TRANSCRIPTION ANTITERMINATION PROTEIN RFAH"/>
    <property type="match status" value="1"/>
</dbReference>